<dbReference type="InterPro" id="IPR027417">
    <property type="entry name" value="P-loop_NTPase"/>
</dbReference>
<dbReference type="PANTHER" id="PTHR36681">
    <property type="entry name" value="NUCLEAR GTPASE, GERMINAL CENTER-ASSOCIATED, TANDEM DUPLICATE 3"/>
    <property type="match status" value="1"/>
</dbReference>
<evidence type="ECO:0000259" key="2">
    <source>
        <dbReference type="Pfam" id="PF24564"/>
    </source>
</evidence>
<dbReference type="Pfam" id="PF00350">
    <property type="entry name" value="Dynamin_N"/>
    <property type="match status" value="1"/>
</dbReference>
<protein>
    <recommendedName>
        <fullName evidence="5">G domain-containing protein</fullName>
    </recommendedName>
</protein>
<feature type="domain" description="Dynamin N-terminal" evidence="1">
    <location>
        <begin position="88"/>
        <end position="329"/>
    </location>
</feature>
<dbReference type="EMBL" id="KV460276">
    <property type="protein sequence ID" value="OBT91963.2"/>
    <property type="molecule type" value="Genomic_DNA"/>
</dbReference>
<dbReference type="Proteomes" id="UP000091956">
    <property type="component" value="Unassembled WGS sequence"/>
</dbReference>
<evidence type="ECO:0008006" key="5">
    <source>
        <dbReference type="Google" id="ProtNLM"/>
    </source>
</evidence>
<dbReference type="InterPro" id="IPR045063">
    <property type="entry name" value="Dynamin_N"/>
</dbReference>
<keyword evidence="4" id="KW-1185">Reference proteome</keyword>
<dbReference type="Pfam" id="PF24564">
    <property type="entry name" value="DUF7605"/>
    <property type="match status" value="1"/>
</dbReference>
<organism evidence="3 4">
    <name type="scientific">Pseudogymnoascus verrucosus</name>
    <dbReference type="NCBI Taxonomy" id="342668"/>
    <lineage>
        <taxon>Eukaryota</taxon>
        <taxon>Fungi</taxon>
        <taxon>Dikarya</taxon>
        <taxon>Ascomycota</taxon>
        <taxon>Pezizomycotina</taxon>
        <taxon>Leotiomycetes</taxon>
        <taxon>Thelebolales</taxon>
        <taxon>Thelebolaceae</taxon>
        <taxon>Pseudogymnoascus</taxon>
    </lineage>
</organism>
<proteinExistence type="predicted"/>
<dbReference type="AlphaFoldDB" id="A0A1B8G806"/>
<accession>A0A1B8G806</accession>
<dbReference type="PANTHER" id="PTHR36681:SF3">
    <property type="entry name" value="NUCLEAR GTPASE, GERMINAL CENTER-ASSOCIATED, TANDEM DUPLICATE 3"/>
    <property type="match status" value="1"/>
</dbReference>
<evidence type="ECO:0000313" key="4">
    <source>
        <dbReference type="Proteomes" id="UP000091956"/>
    </source>
</evidence>
<gene>
    <name evidence="3" type="ORF">VE01_09937</name>
</gene>
<reference evidence="3 4" key="1">
    <citation type="submission" date="2016-03" db="EMBL/GenBank/DDBJ databases">
        <title>Comparative genomics of Pseudogymnoascus destructans, the fungus causing white-nose syndrome of bats.</title>
        <authorList>
            <person name="Palmer J.M."/>
            <person name="Drees K.P."/>
            <person name="Foster J.T."/>
            <person name="Lindner D.L."/>
        </authorList>
    </citation>
    <scope>NUCLEOTIDE SEQUENCE [LARGE SCALE GENOMIC DNA]</scope>
    <source>
        <strain evidence="3 4">UAMH 10579</strain>
    </source>
</reference>
<evidence type="ECO:0000259" key="1">
    <source>
        <dbReference type="Pfam" id="PF00350"/>
    </source>
</evidence>
<sequence>MANACDLRNAYDSSIMVTYDVAVEEALEGPFYDPIYQAELQKDREIARAATNALKRADLFTVHGDNLARLIQDGESLSEFEVSSTRTIAILGGSGEGKSSLINSLLHYPEIAKCGDIGAACTSIVTEYRLKTANHRAPITIDVEYLSVTEIEELLKELLWSFRRMYLPNAEDENIIQSEYDQMERESAEAWSSLEAAFSHHEEFSKDWLTKDMTEEGLAMVTDQVIQWSHELDWPAGADSGKWTSTADTADECYEKTGVFMEDRFWPFTKIIRVYIEAQILKSGIILADLPGLHDTNLARVKATQDYLLRCDHIFVVARISRAITNQSLKSSLLSVVSKHAGQELDGSRGESMKIAAVCTNSEDINEKSARREFCGPNNRISPEDMAELDQDIAKEMEQGNRQSVKNLRLRQRLLLINARNMHVKEGLQKAYSAEIPKGVLEVFCVSNTSYEKYAMKGDIEMVQASGIPEVRQFCYTIISRAHLLEANHFRNSRMSSFLNSTLLVVAKPECQTMEAMIDRSIYFTLFGVKNEVLGAVSQSKIDFNDVFQSLIISHIDQESPAWEKAAQEEGLSWFNWYWSTVSTMHKYINCRLTPDVAEENVDPLLIDGIEFKIGAIEYEFSQAVEKLVKGVEIICSKASEANQSSYIVKIMTPAYRSAAQQFGKGMAARQRTIVQGRIEEGLFSKISMAISKDIKAEVKTSFGAVKKELDNIFVRIETDIRVRLATEEQSCEKGDPTREDKERRKADLACELQDLKRQHEEAPGSIDFIQPRVLEMEEVKEEGVAL</sequence>
<dbReference type="GeneID" id="28843323"/>
<feature type="domain" description="DUF7605" evidence="2">
    <location>
        <begin position="595"/>
        <end position="681"/>
    </location>
</feature>
<name>A0A1B8G806_9PEZI</name>
<reference evidence="4" key="2">
    <citation type="journal article" date="2018" name="Nat. Commun.">
        <title>Extreme sensitivity to ultraviolet light in the fungal pathogen causing white-nose syndrome of bats.</title>
        <authorList>
            <person name="Palmer J.M."/>
            <person name="Drees K.P."/>
            <person name="Foster J.T."/>
            <person name="Lindner D.L."/>
        </authorList>
    </citation>
    <scope>NUCLEOTIDE SEQUENCE [LARGE SCALE GENOMIC DNA]</scope>
    <source>
        <strain evidence="4">UAMH 10579</strain>
    </source>
</reference>
<dbReference type="InterPro" id="IPR056024">
    <property type="entry name" value="DUF7605"/>
</dbReference>
<dbReference type="Gene3D" id="3.40.50.300">
    <property type="entry name" value="P-loop containing nucleotide triphosphate hydrolases"/>
    <property type="match status" value="1"/>
</dbReference>
<evidence type="ECO:0000313" key="3">
    <source>
        <dbReference type="EMBL" id="OBT91963.2"/>
    </source>
</evidence>
<dbReference type="RefSeq" id="XP_059319271.1">
    <property type="nucleotide sequence ID" value="XM_059464109.1"/>
</dbReference>
<dbReference type="STRING" id="342668.A0A1B8G806"/>
<dbReference type="SUPFAM" id="SSF52540">
    <property type="entry name" value="P-loop containing nucleoside triphosphate hydrolases"/>
    <property type="match status" value="1"/>
</dbReference>